<gene>
    <name evidence="3" type="primary">LOC112904505</name>
</gene>
<dbReference type="PROSITE" id="PS50878">
    <property type="entry name" value="RT_POL"/>
    <property type="match status" value="1"/>
</dbReference>
<dbReference type="AlphaFoldDB" id="A0A7F5R3X5"/>
<dbReference type="OrthoDB" id="6781885at2759"/>
<dbReference type="Gene3D" id="3.60.10.10">
    <property type="entry name" value="Endonuclease/exonuclease/phosphatase"/>
    <property type="match status" value="1"/>
</dbReference>
<dbReference type="GO" id="GO:0071897">
    <property type="term" value="P:DNA biosynthetic process"/>
    <property type="evidence" value="ECO:0007669"/>
    <property type="project" value="UniProtKB-ARBA"/>
</dbReference>
<dbReference type="SUPFAM" id="SSF56219">
    <property type="entry name" value="DNase I-like"/>
    <property type="match status" value="1"/>
</dbReference>
<accession>A0A7F5R3X5</accession>
<dbReference type="RefSeq" id="XP_025830422.1">
    <property type="nucleotide sequence ID" value="XM_025974637.1"/>
</dbReference>
<dbReference type="InParanoid" id="A0A7F5R3X5"/>
<dbReference type="InterPro" id="IPR000477">
    <property type="entry name" value="RT_dom"/>
</dbReference>
<evidence type="ECO:0000259" key="1">
    <source>
        <dbReference type="PROSITE" id="PS50878"/>
    </source>
</evidence>
<dbReference type="InterPro" id="IPR036691">
    <property type="entry name" value="Endo/exonu/phosph_ase_sf"/>
</dbReference>
<dbReference type="Proteomes" id="UP000192223">
    <property type="component" value="Unplaced"/>
</dbReference>
<organism evidence="2 3">
    <name type="scientific">Agrilus planipennis</name>
    <name type="common">Emerald ash borer</name>
    <name type="synonym">Agrilus marcopoli</name>
    <dbReference type="NCBI Taxonomy" id="224129"/>
    <lineage>
        <taxon>Eukaryota</taxon>
        <taxon>Metazoa</taxon>
        <taxon>Ecdysozoa</taxon>
        <taxon>Arthropoda</taxon>
        <taxon>Hexapoda</taxon>
        <taxon>Insecta</taxon>
        <taxon>Pterygota</taxon>
        <taxon>Neoptera</taxon>
        <taxon>Endopterygota</taxon>
        <taxon>Coleoptera</taxon>
        <taxon>Polyphaga</taxon>
        <taxon>Elateriformia</taxon>
        <taxon>Buprestoidea</taxon>
        <taxon>Buprestidae</taxon>
        <taxon>Agrilinae</taxon>
        <taxon>Agrilus</taxon>
    </lineage>
</organism>
<keyword evidence="2" id="KW-1185">Reference proteome</keyword>
<dbReference type="PANTHER" id="PTHR47510:SF3">
    <property type="entry name" value="ENDO_EXONUCLEASE_PHOSPHATASE DOMAIN-CONTAINING PROTEIN"/>
    <property type="match status" value="1"/>
</dbReference>
<proteinExistence type="predicted"/>
<dbReference type="SUPFAM" id="SSF56672">
    <property type="entry name" value="DNA/RNA polymerases"/>
    <property type="match status" value="1"/>
</dbReference>
<feature type="domain" description="Reverse transcriptase" evidence="1">
    <location>
        <begin position="333"/>
        <end position="559"/>
    </location>
</feature>
<dbReference type="KEGG" id="apln:112904505"/>
<dbReference type="Pfam" id="PF00078">
    <property type="entry name" value="RVT_1"/>
    <property type="match status" value="1"/>
</dbReference>
<dbReference type="GeneID" id="112904505"/>
<sequence>MLTSDIICLGDFNVDVGSDSRLLLKLVTDFSDFVDLIQLINTPTRITDNTATILDLILVSSSLITISSGTVDTTGMTDHLLVQCEVKFTTSAERHKLSYSRNLSSIPLDLFNEVTESKPWNDIFTLNDIDEKVSLLSNLILELFDEFAPLKPKSSQTSLPWVTREVRGLMRTRDHLRAKLKRCCDVQRRETLKSNYDDVRRQVLTLMRINEEIFFADFLELPVPKRWAKLGQIGIKPPTASLPAAPPFLDPNCINDHFIDSIPALETTIPDEPPAMRSPNIPTFEFRPISELDLFNAVRSVKLTSAADDDISGKMFLFCLPFCFVQLTHIINQSLTTAIFPSAWKKGLTVPLPKVSSPTSLSELRPITLLPFVSKIIEKLVQLQVQNFLDTHHLLPAHQSGFRVHHSTTTALSLVADDALRAYDAGKVSLLRLLDFSKAFDTLSHSKLLYKLKAFNFGDDSINWFSFYLSDRSQATVLNTAHARLVSDRRTSSQGVPQGSILGPLCINLYVADLLDLDLKSIAKINIFLKVANHPLLSPSSLIRFLCNVVVGSFRALVA</sequence>
<name>A0A7F5R3X5_AGRPL</name>
<evidence type="ECO:0000313" key="2">
    <source>
        <dbReference type="Proteomes" id="UP000192223"/>
    </source>
</evidence>
<dbReference type="InterPro" id="IPR043502">
    <property type="entry name" value="DNA/RNA_pol_sf"/>
</dbReference>
<reference evidence="3" key="1">
    <citation type="submission" date="2025-08" db="UniProtKB">
        <authorList>
            <consortium name="RefSeq"/>
        </authorList>
    </citation>
    <scope>IDENTIFICATION</scope>
    <source>
        <tissue evidence="3">Entire body</tissue>
    </source>
</reference>
<evidence type="ECO:0000313" key="3">
    <source>
        <dbReference type="RefSeq" id="XP_025830422.1"/>
    </source>
</evidence>
<dbReference type="PANTHER" id="PTHR47510">
    <property type="entry name" value="REVERSE TRANSCRIPTASE DOMAIN-CONTAINING PROTEIN"/>
    <property type="match status" value="1"/>
</dbReference>
<protein>
    <submittedName>
        <fullName evidence="3">Uncharacterized protein LOC112904505</fullName>
    </submittedName>
</protein>